<evidence type="ECO:0000256" key="1">
    <source>
        <dbReference type="SAM" id="MobiDB-lite"/>
    </source>
</evidence>
<dbReference type="CDD" id="cd06257">
    <property type="entry name" value="DnaJ"/>
    <property type="match status" value="1"/>
</dbReference>
<dbReference type="AlphaFoldDB" id="A0A246FQK1"/>
<dbReference type="Gene3D" id="1.10.287.110">
    <property type="entry name" value="DnaJ domain"/>
    <property type="match status" value="1"/>
</dbReference>
<dbReference type="OrthoDB" id="9779622at2"/>
<name>A0A246FQK1_9BACT</name>
<feature type="compositionally biased region" description="Low complexity" evidence="1">
    <location>
        <begin position="78"/>
        <end position="88"/>
    </location>
</feature>
<dbReference type="Proteomes" id="UP000197277">
    <property type="component" value="Unassembled WGS sequence"/>
</dbReference>
<dbReference type="PROSITE" id="PS50076">
    <property type="entry name" value="DNAJ_2"/>
    <property type="match status" value="1"/>
</dbReference>
<evidence type="ECO:0000313" key="4">
    <source>
        <dbReference type="Proteomes" id="UP000197277"/>
    </source>
</evidence>
<protein>
    <recommendedName>
        <fullName evidence="2">J domain-containing protein</fullName>
    </recommendedName>
</protein>
<dbReference type="InterPro" id="IPR001623">
    <property type="entry name" value="DnaJ_domain"/>
</dbReference>
<proteinExistence type="predicted"/>
<dbReference type="InterPro" id="IPR036869">
    <property type="entry name" value="J_dom_sf"/>
</dbReference>
<comment type="caution">
    <text evidence="3">The sequence shown here is derived from an EMBL/GenBank/DDBJ whole genome shotgun (WGS) entry which is preliminary data.</text>
</comment>
<feature type="domain" description="J" evidence="2">
    <location>
        <begin position="3"/>
        <end position="67"/>
    </location>
</feature>
<feature type="region of interest" description="Disordered" evidence="1">
    <location>
        <begin position="66"/>
        <end position="88"/>
    </location>
</feature>
<dbReference type="EMBL" id="NIRR01000001">
    <property type="protein sequence ID" value="OWP65000.1"/>
    <property type="molecule type" value="Genomic_DNA"/>
</dbReference>
<organism evidence="3 4">
    <name type="scientific">Hymenobacter amundsenii</name>
    <dbReference type="NCBI Taxonomy" id="2006685"/>
    <lineage>
        <taxon>Bacteria</taxon>
        <taxon>Pseudomonadati</taxon>
        <taxon>Bacteroidota</taxon>
        <taxon>Cytophagia</taxon>
        <taxon>Cytophagales</taxon>
        <taxon>Hymenobacteraceae</taxon>
        <taxon>Hymenobacter</taxon>
    </lineage>
</organism>
<dbReference type="RefSeq" id="WP_088462611.1">
    <property type="nucleotide sequence ID" value="NZ_NIRR01000001.1"/>
</dbReference>
<sequence>MNTHYATLGLLANASPDTIRQAYRRLVLLTHPDRTPNPAAHQRFLAVNDAYDVLSNPTRRAAYDAACGGRRLPSPHHPASAGPDRSAAAARLPGIAPTDAYSLRGGVCPLPAVVTGGGRVQRDIRRATVR</sequence>
<dbReference type="SMART" id="SM00271">
    <property type="entry name" value="DnaJ"/>
    <property type="match status" value="1"/>
</dbReference>
<dbReference type="InterPro" id="IPR050817">
    <property type="entry name" value="DjlA_DnaK_co-chaperone"/>
</dbReference>
<gene>
    <name evidence="3" type="ORF">CDA63_01185</name>
</gene>
<evidence type="ECO:0000259" key="2">
    <source>
        <dbReference type="PROSITE" id="PS50076"/>
    </source>
</evidence>
<keyword evidence="4" id="KW-1185">Reference proteome</keyword>
<dbReference type="PRINTS" id="PR00625">
    <property type="entry name" value="JDOMAIN"/>
</dbReference>
<reference evidence="3 4" key="1">
    <citation type="submission" date="2017-06" db="EMBL/GenBank/DDBJ databases">
        <title>Hymenobacter amundsenii sp. nov. isolated from regoliths in Antarctica.</title>
        <authorList>
            <person name="Sedlacek I."/>
            <person name="Kralova S."/>
            <person name="Pantucek R."/>
            <person name="Svec P."/>
            <person name="Holochova P."/>
            <person name="Stankova E."/>
            <person name="Vrbovska V."/>
            <person name="Busse H.-J."/>
        </authorList>
    </citation>
    <scope>NUCLEOTIDE SEQUENCE [LARGE SCALE GENOMIC DNA]</scope>
    <source>
        <strain evidence="3 4">CCM 8682</strain>
    </source>
</reference>
<accession>A0A246FQK1</accession>
<evidence type="ECO:0000313" key="3">
    <source>
        <dbReference type="EMBL" id="OWP65000.1"/>
    </source>
</evidence>
<dbReference type="PANTHER" id="PTHR24074">
    <property type="entry name" value="CO-CHAPERONE PROTEIN DJLA"/>
    <property type="match status" value="1"/>
</dbReference>
<dbReference type="SUPFAM" id="SSF46565">
    <property type="entry name" value="Chaperone J-domain"/>
    <property type="match status" value="1"/>
</dbReference>
<dbReference type="Pfam" id="PF00226">
    <property type="entry name" value="DnaJ"/>
    <property type="match status" value="1"/>
</dbReference>